<dbReference type="Proteomes" id="UP000799324">
    <property type="component" value="Unassembled WGS sequence"/>
</dbReference>
<evidence type="ECO:0000259" key="16">
    <source>
        <dbReference type="Pfam" id="PF03443"/>
    </source>
</evidence>
<keyword evidence="3" id="KW-0964">Secreted</keyword>
<evidence type="ECO:0000256" key="2">
    <source>
        <dbReference type="ARBA" id="ARBA00004613"/>
    </source>
</evidence>
<dbReference type="OrthoDB" id="6038816at2759"/>
<dbReference type="GO" id="GO:0004497">
    <property type="term" value="F:monooxygenase activity"/>
    <property type="evidence" value="ECO:0007669"/>
    <property type="project" value="UniProtKB-KW"/>
</dbReference>
<comment type="cofactor">
    <cofactor evidence="1">
        <name>Cu(2+)</name>
        <dbReference type="ChEBI" id="CHEBI:29036"/>
    </cofactor>
</comment>
<organism evidence="17 18">
    <name type="scientific">Lophiostoma macrostomum CBS 122681</name>
    <dbReference type="NCBI Taxonomy" id="1314788"/>
    <lineage>
        <taxon>Eukaryota</taxon>
        <taxon>Fungi</taxon>
        <taxon>Dikarya</taxon>
        <taxon>Ascomycota</taxon>
        <taxon>Pezizomycotina</taxon>
        <taxon>Dothideomycetes</taxon>
        <taxon>Pleosporomycetidae</taxon>
        <taxon>Pleosporales</taxon>
        <taxon>Lophiostomataceae</taxon>
        <taxon>Lophiostoma</taxon>
    </lineage>
</organism>
<dbReference type="EMBL" id="MU004627">
    <property type="protein sequence ID" value="KAF2647377.1"/>
    <property type="molecule type" value="Genomic_DNA"/>
</dbReference>
<dbReference type="EC" id="1.14.99.56" evidence="15"/>
<evidence type="ECO:0000256" key="10">
    <source>
        <dbReference type="ARBA" id="ARBA00023157"/>
    </source>
</evidence>
<evidence type="ECO:0000313" key="18">
    <source>
        <dbReference type="Proteomes" id="UP000799324"/>
    </source>
</evidence>
<evidence type="ECO:0000256" key="13">
    <source>
        <dbReference type="ARBA" id="ARBA00044502"/>
    </source>
</evidence>
<keyword evidence="11" id="KW-0119">Carbohydrate metabolism</keyword>
<evidence type="ECO:0000256" key="14">
    <source>
        <dbReference type="ARBA" id="ARBA00045077"/>
    </source>
</evidence>
<evidence type="ECO:0000256" key="1">
    <source>
        <dbReference type="ARBA" id="ARBA00001973"/>
    </source>
</evidence>
<dbReference type="Pfam" id="PF03443">
    <property type="entry name" value="AA9"/>
    <property type="match status" value="1"/>
</dbReference>
<keyword evidence="4" id="KW-0479">Metal-binding</keyword>
<evidence type="ECO:0000256" key="12">
    <source>
        <dbReference type="ARBA" id="ARBA00023326"/>
    </source>
</evidence>
<evidence type="ECO:0000256" key="5">
    <source>
        <dbReference type="ARBA" id="ARBA00022729"/>
    </source>
</evidence>
<feature type="domain" description="Auxiliary Activity family 9 catalytic" evidence="16">
    <location>
        <begin position="9"/>
        <end position="214"/>
    </location>
</feature>
<keyword evidence="18" id="KW-1185">Reference proteome</keyword>
<dbReference type="InterPro" id="IPR049892">
    <property type="entry name" value="AA9"/>
</dbReference>
<dbReference type="Gene3D" id="2.70.50.70">
    <property type="match status" value="1"/>
</dbReference>
<keyword evidence="10" id="KW-1015">Disulfide bond</keyword>
<protein>
    <recommendedName>
        <fullName evidence="15">lytic cellulose monooxygenase (C4-dehydrogenating)</fullName>
        <ecNumber evidence="15">1.14.99.56</ecNumber>
    </recommendedName>
</protein>
<evidence type="ECO:0000313" key="17">
    <source>
        <dbReference type="EMBL" id="KAF2647377.1"/>
    </source>
</evidence>
<keyword evidence="5" id="KW-0732">Signal</keyword>
<evidence type="ECO:0000256" key="8">
    <source>
        <dbReference type="ARBA" id="ARBA00023008"/>
    </source>
</evidence>
<dbReference type="GO" id="GO:0005576">
    <property type="term" value="C:extracellular region"/>
    <property type="evidence" value="ECO:0007669"/>
    <property type="project" value="UniProtKB-SubCell"/>
</dbReference>
<keyword evidence="6" id="KW-0136">Cellulose degradation</keyword>
<keyword evidence="9 17" id="KW-0503">Monooxygenase</keyword>
<dbReference type="PANTHER" id="PTHR33353:SF10">
    <property type="entry name" value="ENDO-BETA-1,4-GLUCANASE D"/>
    <property type="match status" value="1"/>
</dbReference>
<evidence type="ECO:0000256" key="11">
    <source>
        <dbReference type="ARBA" id="ARBA00023277"/>
    </source>
</evidence>
<proteinExistence type="inferred from homology"/>
<evidence type="ECO:0000256" key="3">
    <source>
        <dbReference type="ARBA" id="ARBA00022525"/>
    </source>
</evidence>
<dbReference type="PANTHER" id="PTHR33353">
    <property type="entry name" value="PUTATIVE (AFU_ORTHOLOGUE AFUA_1G12560)-RELATED"/>
    <property type="match status" value="1"/>
</dbReference>
<keyword evidence="7" id="KW-0560">Oxidoreductase</keyword>
<comment type="similarity">
    <text evidence="13">Belongs to the polysaccharide monooxygenase AA9 family.</text>
</comment>
<sequence length="236" mass="25998">MLLQDQFPIFIVNGTRSEWWRYIRPTGLDSYGYQFDPVREYFTEPQVCGRNATRSGHGVDTAIVIAGSSIGFQVVGGTTQSIPGIEPPRVPNPAENDNLYHPGPGQLYLSKAPLALEDYEGDGEWFKVGLIGSSDGINWDAYLKSELNFTIPATTPPGKYLARVEHLYIQREYNQTQQYINCAHIEVVGPGGGTPGPMVKFPGAYALDEPGVWLPPDMSEDEMKAFKGAGPSIWRG</sequence>
<dbReference type="GO" id="GO:0046872">
    <property type="term" value="F:metal ion binding"/>
    <property type="evidence" value="ECO:0007669"/>
    <property type="project" value="UniProtKB-KW"/>
</dbReference>
<evidence type="ECO:0000256" key="6">
    <source>
        <dbReference type="ARBA" id="ARBA00023001"/>
    </source>
</evidence>
<keyword evidence="8" id="KW-0186">Copper</keyword>
<dbReference type="AlphaFoldDB" id="A0A6A6SK71"/>
<evidence type="ECO:0000256" key="4">
    <source>
        <dbReference type="ARBA" id="ARBA00022723"/>
    </source>
</evidence>
<comment type="subcellular location">
    <subcellularLocation>
        <location evidence="2">Secreted</location>
    </subcellularLocation>
</comment>
<name>A0A6A6SK71_9PLEO</name>
<evidence type="ECO:0000256" key="9">
    <source>
        <dbReference type="ARBA" id="ARBA00023033"/>
    </source>
</evidence>
<reference evidence="17" key="1">
    <citation type="journal article" date="2020" name="Stud. Mycol.">
        <title>101 Dothideomycetes genomes: a test case for predicting lifestyles and emergence of pathogens.</title>
        <authorList>
            <person name="Haridas S."/>
            <person name="Albert R."/>
            <person name="Binder M."/>
            <person name="Bloem J."/>
            <person name="Labutti K."/>
            <person name="Salamov A."/>
            <person name="Andreopoulos B."/>
            <person name="Baker S."/>
            <person name="Barry K."/>
            <person name="Bills G."/>
            <person name="Bluhm B."/>
            <person name="Cannon C."/>
            <person name="Castanera R."/>
            <person name="Culley D."/>
            <person name="Daum C."/>
            <person name="Ezra D."/>
            <person name="Gonzalez J."/>
            <person name="Henrissat B."/>
            <person name="Kuo A."/>
            <person name="Liang C."/>
            <person name="Lipzen A."/>
            <person name="Lutzoni F."/>
            <person name="Magnuson J."/>
            <person name="Mondo S."/>
            <person name="Nolan M."/>
            <person name="Ohm R."/>
            <person name="Pangilinan J."/>
            <person name="Park H.-J."/>
            <person name="Ramirez L."/>
            <person name="Alfaro M."/>
            <person name="Sun H."/>
            <person name="Tritt A."/>
            <person name="Yoshinaga Y."/>
            <person name="Zwiers L.-H."/>
            <person name="Turgeon B."/>
            <person name="Goodwin S."/>
            <person name="Spatafora J."/>
            <person name="Crous P."/>
            <person name="Grigoriev I."/>
        </authorList>
    </citation>
    <scope>NUCLEOTIDE SEQUENCE</scope>
    <source>
        <strain evidence="17">CBS 122681</strain>
    </source>
</reference>
<keyword evidence="12" id="KW-0624">Polysaccharide degradation</keyword>
<accession>A0A6A6SK71</accession>
<comment type="catalytic activity">
    <reaction evidence="14">
        <text>[(1-&gt;4)-beta-D-glucosyl]n+m + reduced acceptor + O2 = 4-dehydro-beta-D-glucosyl-[(1-&gt;4)-beta-D-glucosyl]n-1 + [(1-&gt;4)-beta-D-glucosyl]m + acceptor + H2O.</text>
        <dbReference type="EC" id="1.14.99.56"/>
    </reaction>
</comment>
<gene>
    <name evidence="17" type="ORF">K491DRAFT_723484</name>
</gene>
<dbReference type="GO" id="GO:0030245">
    <property type="term" value="P:cellulose catabolic process"/>
    <property type="evidence" value="ECO:0007669"/>
    <property type="project" value="UniProtKB-KW"/>
</dbReference>
<evidence type="ECO:0000256" key="15">
    <source>
        <dbReference type="ARBA" id="ARBA00047174"/>
    </source>
</evidence>
<evidence type="ECO:0000256" key="7">
    <source>
        <dbReference type="ARBA" id="ARBA00023002"/>
    </source>
</evidence>
<dbReference type="InterPro" id="IPR005103">
    <property type="entry name" value="AA9_LPMO"/>
</dbReference>